<evidence type="ECO:0000256" key="7">
    <source>
        <dbReference type="SAM" id="MobiDB-lite"/>
    </source>
</evidence>
<dbReference type="InterPro" id="IPR001563">
    <property type="entry name" value="Peptidase_S10"/>
</dbReference>
<keyword evidence="4 6" id="KW-0378">Hydrolase</keyword>
<dbReference type="STRING" id="205917.A0A4Y9XPI8"/>
<evidence type="ECO:0000256" key="6">
    <source>
        <dbReference type="RuleBase" id="RU361156"/>
    </source>
</evidence>
<dbReference type="AlphaFoldDB" id="A0A4Y9XPI8"/>
<evidence type="ECO:0000256" key="5">
    <source>
        <dbReference type="ARBA" id="ARBA00023180"/>
    </source>
</evidence>
<dbReference type="GO" id="GO:0004185">
    <property type="term" value="F:serine-type carboxypeptidase activity"/>
    <property type="evidence" value="ECO:0007669"/>
    <property type="project" value="UniProtKB-UniRule"/>
</dbReference>
<protein>
    <recommendedName>
        <fullName evidence="6">Carboxypeptidase</fullName>
        <ecNumber evidence="6">3.4.16.-</ecNumber>
    </recommendedName>
</protein>
<dbReference type="InterPro" id="IPR033124">
    <property type="entry name" value="Ser_caboxypep_his_AS"/>
</dbReference>
<organism evidence="8 9">
    <name type="scientific">Dentipellis fragilis</name>
    <dbReference type="NCBI Taxonomy" id="205917"/>
    <lineage>
        <taxon>Eukaryota</taxon>
        <taxon>Fungi</taxon>
        <taxon>Dikarya</taxon>
        <taxon>Basidiomycota</taxon>
        <taxon>Agaricomycotina</taxon>
        <taxon>Agaricomycetes</taxon>
        <taxon>Russulales</taxon>
        <taxon>Hericiaceae</taxon>
        <taxon>Dentipellis</taxon>
    </lineage>
</organism>
<comment type="caution">
    <text evidence="8">The sequence shown here is derived from an EMBL/GenBank/DDBJ whole genome shotgun (WGS) entry which is preliminary data.</text>
</comment>
<dbReference type="InterPro" id="IPR018202">
    <property type="entry name" value="Ser_caboxypep_ser_AS"/>
</dbReference>
<evidence type="ECO:0000256" key="4">
    <source>
        <dbReference type="ARBA" id="ARBA00022801"/>
    </source>
</evidence>
<feature type="region of interest" description="Disordered" evidence="7">
    <location>
        <begin position="448"/>
        <end position="483"/>
    </location>
</feature>
<dbReference type="Proteomes" id="UP000298327">
    <property type="component" value="Unassembled WGS sequence"/>
</dbReference>
<evidence type="ECO:0000313" key="8">
    <source>
        <dbReference type="EMBL" id="TFY50429.1"/>
    </source>
</evidence>
<dbReference type="SUPFAM" id="SSF53474">
    <property type="entry name" value="alpha/beta-Hydrolases"/>
    <property type="match status" value="1"/>
</dbReference>
<dbReference type="Gene3D" id="3.40.50.1820">
    <property type="entry name" value="alpha/beta hydrolase"/>
    <property type="match status" value="1"/>
</dbReference>
<comment type="similarity">
    <text evidence="1 6">Belongs to the peptidase S10 family.</text>
</comment>
<dbReference type="EMBL" id="SEOQ01001836">
    <property type="protein sequence ID" value="TFY50429.1"/>
    <property type="molecule type" value="Genomic_DNA"/>
</dbReference>
<dbReference type="OrthoDB" id="443318at2759"/>
<keyword evidence="3 6" id="KW-0645">Protease</keyword>
<proteinExistence type="inferred from homology"/>
<keyword evidence="2 6" id="KW-0121">Carboxypeptidase</keyword>
<name>A0A4Y9XPI8_9AGAM</name>
<evidence type="ECO:0000256" key="3">
    <source>
        <dbReference type="ARBA" id="ARBA00022670"/>
    </source>
</evidence>
<dbReference type="PROSITE" id="PS00560">
    <property type="entry name" value="CARBOXYPEPT_SER_HIS"/>
    <property type="match status" value="1"/>
</dbReference>
<dbReference type="EC" id="3.4.16.-" evidence="6"/>
<dbReference type="PROSITE" id="PS00131">
    <property type="entry name" value="CARBOXYPEPT_SER_SER"/>
    <property type="match status" value="1"/>
</dbReference>
<evidence type="ECO:0000256" key="2">
    <source>
        <dbReference type="ARBA" id="ARBA00022645"/>
    </source>
</evidence>
<feature type="compositionally biased region" description="Polar residues" evidence="7">
    <location>
        <begin position="474"/>
        <end position="483"/>
    </location>
</feature>
<dbReference type="InterPro" id="IPR029058">
    <property type="entry name" value="AB_hydrolase_fold"/>
</dbReference>
<dbReference type="PRINTS" id="PR00724">
    <property type="entry name" value="CRBOXYPTASEC"/>
</dbReference>
<accession>A0A4Y9XPI8</accession>
<dbReference type="PANTHER" id="PTHR11802">
    <property type="entry name" value="SERINE PROTEASE FAMILY S10 SERINE CARBOXYPEPTIDASE"/>
    <property type="match status" value="1"/>
</dbReference>
<gene>
    <name evidence="8" type="ORF">EVG20_g11523</name>
</gene>
<feature type="non-terminal residue" evidence="8">
    <location>
        <position position="483"/>
    </location>
</feature>
<sequence>MDEDGLADEFYGFLTQFYSVFPELVKKKLFITGESYAGMYIPYIATRILQATAAEQAALPLALQGLLINDGVYSSFVVDQEAPAAQFAKANQQALGLSDSEVARFANLSASCGYDDMLAQVTYPPKAKILLPGNSEAIPSNCEIWGDMAQDGYGSNPCFNVYRYTDKCPEPSDDPLGTYFSVSTFMRSDLQETLHIPNAGEFLECSNVFPNGDFSPYSERLLPDLLAKLPRGITLWHGLLDALLLNMGDRLTIQNLTWNGAQGFSAPPTTPLVVGGSQKGVYHSERNLTYVEVDGAGHMIPEDQPETALHVLQAVLVSLFVCIRLHLPERAEAPQRESSSPVNELRALSGDRPSRFNYILNNIPSIIISFMSTHESTQPTGSGQGSGQSQHTFEGQAADTTTLTAFNQDVVSTCQTIVQKFREGLSDEQRYQAAEVYLNMLEEFAKREKVAVAHGQQSSTDSHTIDTPVEAAQPDQSAEAQPP</sequence>
<dbReference type="Pfam" id="PF00450">
    <property type="entry name" value="Peptidase_S10"/>
    <property type="match status" value="1"/>
</dbReference>
<keyword evidence="9" id="KW-1185">Reference proteome</keyword>
<feature type="region of interest" description="Disordered" evidence="7">
    <location>
        <begin position="375"/>
        <end position="394"/>
    </location>
</feature>
<dbReference type="PANTHER" id="PTHR11802:SF479">
    <property type="entry name" value="CARBOXYPEPTIDASE"/>
    <property type="match status" value="1"/>
</dbReference>
<dbReference type="GO" id="GO:0006508">
    <property type="term" value="P:proteolysis"/>
    <property type="evidence" value="ECO:0007669"/>
    <property type="project" value="UniProtKB-KW"/>
</dbReference>
<evidence type="ECO:0000256" key="1">
    <source>
        <dbReference type="ARBA" id="ARBA00009431"/>
    </source>
</evidence>
<reference evidence="8 9" key="1">
    <citation type="submission" date="2019-02" db="EMBL/GenBank/DDBJ databases">
        <title>Genome sequencing of the rare red list fungi Dentipellis fragilis.</title>
        <authorList>
            <person name="Buettner E."/>
            <person name="Kellner H."/>
        </authorList>
    </citation>
    <scope>NUCLEOTIDE SEQUENCE [LARGE SCALE GENOMIC DNA]</scope>
    <source>
        <strain evidence="8 9">DSM 105465</strain>
    </source>
</reference>
<evidence type="ECO:0000313" key="9">
    <source>
        <dbReference type="Proteomes" id="UP000298327"/>
    </source>
</evidence>
<keyword evidence="5" id="KW-0325">Glycoprotein</keyword>